<organism evidence="6 7">
    <name type="scientific">Penicillium frequentans</name>
    <dbReference type="NCBI Taxonomy" id="3151616"/>
    <lineage>
        <taxon>Eukaryota</taxon>
        <taxon>Fungi</taxon>
        <taxon>Dikarya</taxon>
        <taxon>Ascomycota</taxon>
        <taxon>Pezizomycotina</taxon>
        <taxon>Eurotiomycetes</taxon>
        <taxon>Eurotiomycetidae</taxon>
        <taxon>Eurotiales</taxon>
        <taxon>Aspergillaceae</taxon>
        <taxon>Penicillium</taxon>
    </lineage>
</organism>
<protein>
    <recommendedName>
        <fullName evidence="8">Transcription factor domain-containing protein</fullName>
    </recommendedName>
</protein>
<evidence type="ECO:0000256" key="1">
    <source>
        <dbReference type="ARBA" id="ARBA00022723"/>
    </source>
</evidence>
<proteinExistence type="predicted"/>
<keyword evidence="1" id="KW-0479">Metal-binding</keyword>
<sequence length="322" mass="36699">MTGVVDSLPSYHNQWSQYSGISMELPDREVNVGPNFDLTIPRARHRRPLPEVIANNLQFAIDILEQSPGMMVLENQTPWCHPKLYHKYMPRAMQDAFACCSLYMSKNETNAAVIMALFDARIIDLISTPEPTTTIEILARVHALLLYQVMRLFDGDIRSQATAGALFTSLESSVLTLLSHLYLPLPSDSMEPTPLSIDAVHDFWDSWILQESARRTVLLAFFFMQIYKVLQGTPNLVCDGKLGIQHSWYLSSHLWNARSAFDFAVAWAEKPHYIVGNLDFSWVLTSAQPDDLDMFGKMILATLLGIDTTKTWFHRRGLYFHK</sequence>
<dbReference type="AlphaFoldDB" id="A0AAD6CV64"/>
<gene>
    <name evidence="6" type="ORF">N7494_005876</name>
</gene>
<name>A0AAD6CV64_9EURO</name>
<dbReference type="GO" id="GO:0046872">
    <property type="term" value="F:metal ion binding"/>
    <property type="evidence" value="ECO:0007669"/>
    <property type="project" value="UniProtKB-KW"/>
</dbReference>
<evidence type="ECO:0000256" key="5">
    <source>
        <dbReference type="ARBA" id="ARBA00023242"/>
    </source>
</evidence>
<reference evidence="6 7" key="1">
    <citation type="journal article" date="2023" name="IMA Fungus">
        <title>Comparative genomic study of the Penicillium genus elucidates a diverse pangenome and 15 lateral gene transfer events.</title>
        <authorList>
            <person name="Petersen C."/>
            <person name="Sorensen T."/>
            <person name="Nielsen M.R."/>
            <person name="Sondergaard T.E."/>
            <person name="Sorensen J.L."/>
            <person name="Fitzpatrick D.A."/>
            <person name="Frisvad J.C."/>
            <person name="Nielsen K.L."/>
        </authorList>
    </citation>
    <scope>NUCLEOTIDE SEQUENCE [LARGE SCALE GENOMIC DNA]</scope>
    <source>
        <strain evidence="6 7">IBT 35679</strain>
    </source>
</reference>
<evidence type="ECO:0000256" key="2">
    <source>
        <dbReference type="ARBA" id="ARBA00022833"/>
    </source>
</evidence>
<evidence type="ECO:0000313" key="6">
    <source>
        <dbReference type="EMBL" id="KAJ5540800.1"/>
    </source>
</evidence>
<comment type="caution">
    <text evidence="6">The sequence shown here is derived from an EMBL/GenBank/DDBJ whole genome shotgun (WGS) entry which is preliminary data.</text>
</comment>
<evidence type="ECO:0000313" key="7">
    <source>
        <dbReference type="Proteomes" id="UP001220324"/>
    </source>
</evidence>
<accession>A0AAD6CV64</accession>
<keyword evidence="5" id="KW-0539">Nucleus</keyword>
<evidence type="ECO:0008006" key="8">
    <source>
        <dbReference type="Google" id="ProtNLM"/>
    </source>
</evidence>
<dbReference type="PANTHER" id="PTHR47660:SF3">
    <property type="entry name" value="FINGER DOMAIN PROTEIN, PUTATIVE (AFU_ORTHOLOGUE AFUA_4G03310)-RELATED"/>
    <property type="match status" value="1"/>
</dbReference>
<evidence type="ECO:0000256" key="4">
    <source>
        <dbReference type="ARBA" id="ARBA00023163"/>
    </source>
</evidence>
<dbReference type="PANTHER" id="PTHR47660">
    <property type="entry name" value="TRANSCRIPTION FACTOR WITH C2H2 AND ZN(2)-CYS(6) DNA BINDING DOMAIN (EUROFUNG)-RELATED-RELATED"/>
    <property type="match status" value="1"/>
</dbReference>
<dbReference type="EMBL" id="JAQIZZ010000005">
    <property type="protein sequence ID" value="KAJ5540800.1"/>
    <property type="molecule type" value="Genomic_DNA"/>
</dbReference>
<keyword evidence="3" id="KW-0805">Transcription regulation</keyword>
<keyword evidence="2" id="KW-0862">Zinc</keyword>
<keyword evidence="4" id="KW-0804">Transcription</keyword>
<evidence type="ECO:0000256" key="3">
    <source>
        <dbReference type="ARBA" id="ARBA00023015"/>
    </source>
</evidence>
<keyword evidence="7" id="KW-1185">Reference proteome</keyword>
<dbReference type="Proteomes" id="UP001220324">
    <property type="component" value="Unassembled WGS sequence"/>
</dbReference>